<organism evidence="13">
    <name type="scientific">Schistocephalus solidus</name>
    <name type="common">Tapeworm</name>
    <dbReference type="NCBI Taxonomy" id="70667"/>
    <lineage>
        <taxon>Eukaryota</taxon>
        <taxon>Metazoa</taxon>
        <taxon>Spiralia</taxon>
        <taxon>Lophotrochozoa</taxon>
        <taxon>Platyhelminthes</taxon>
        <taxon>Cestoda</taxon>
        <taxon>Eucestoda</taxon>
        <taxon>Diphyllobothriidea</taxon>
        <taxon>Diphyllobothriidae</taxon>
        <taxon>Schistocephalus</taxon>
    </lineage>
</organism>
<evidence type="ECO:0000256" key="9">
    <source>
        <dbReference type="RuleBase" id="RU010713"/>
    </source>
</evidence>
<keyword evidence="12" id="KW-1185">Reference proteome</keyword>
<dbReference type="STRING" id="70667.A0A183TJA7"/>
<evidence type="ECO:0000256" key="8">
    <source>
        <dbReference type="ARBA" id="ARBA00023303"/>
    </source>
</evidence>
<name>A0A183TJA7_SCHSO</name>
<evidence type="ECO:0000256" key="4">
    <source>
        <dbReference type="ARBA" id="ARBA00022692"/>
    </source>
</evidence>
<dbReference type="PRINTS" id="PR01262">
    <property type="entry name" value="INNEXIN"/>
</dbReference>
<keyword evidence="4 9" id="KW-0812">Transmembrane</keyword>
<keyword evidence="2 9" id="KW-0813">Transport</keyword>
<dbReference type="EMBL" id="UYSU01041234">
    <property type="protein sequence ID" value="VDM02941.1"/>
    <property type="molecule type" value="Genomic_DNA"/>
</dbReference>
<dbReference type="OrthoDB" id="5867527at2759"/>
<accession>A0A183TJA7</accession>
<feature type="transmembrane region" description="Helical" evidence="9">
    <location>
        <begin position="28"/>
        <end position="46"/>
    </location>
</feature>
<sequence>MVASTFISYISKFKLTTYAGIEDFVDKFNFIFTVLIISLCTFTVAAKQYILKPISCYIATQVGGTNLLEYTENYCWVQGTLPISYAGKVPSSKEEWEQMEHHKIRTFFFLSPIICLPPPLLSVYYQWVPFVLGLQCILFYLPRVFWQMLCYRSSGTDLKHVINLSVQTSTSEASVRAGMITELASFVELMVFQQHKRASMRSTPRLLDTAPMKVNCSNIFDVSTSGPDGQLYKPAVLGLASSYCSRHHGNSLVSAYLLLKILYLLNSVGQIFLMQAFLGLPDAFGLLALRTILDGHDWQVTLVFPRVGFCYTPVRHLGSKSNAITAQCTLPVNMLNEKIYIFLWWWILLAIALNTLSLLIWLGRLCCRSVEAAYVVKYLSLADELEPHDERDAENFAIQFLRRDGMFLLRMIRLNAGDVVAAAVVSCLWNRYMARVKDAICDPLSNVRLPGKTAGFDKTCGSGDAEGENMKERLYPVADTTVKPTSSTPTKSSLENVV</sequence>
<evidence type="ECO:0000256" key="5">
    <source>
        <dbReference type="ARBA" id="ARBA00022989"/>
    </source>
</evidence>
<proteinExistence type="inferred from homology"/>
<dbReference type="PANTHER" id="PTHR11893:SF36">
    <property type="entry name" value="INNEXIN-5"/>
    <property type="match status" value="1"/>
</dbReference>
<evidence type="ECO:0000313" key="13">
    <source>
        <dbReference type="WBParaSite" id="SSLN_0001718801-mRNA-1"/>
    </source>
</evidence>
<dbReference type="GO" id="GO:0005886">
    <property type="term" value="C:plasma membrane"/>
    <property type="evidence" value="ECO:0007669"/>
    <property type="project" value="UniProtKB-SubCell"/>
</dbReference>
<evidence type="ECO:0000256" key="3">
    <source>
        <dbReference type="ARBA" id="ARBA00022475"/>
    </source>
</evidence>
<keyword evidence="6 9" id="KW-0406">Ion transport</keyword>
<comment type="subcellular location">
    <subcellularLocation>
        <location evidence="1 9">Cell membrane</location>
        <topology evidence="1 9">Multi-pass membrane protein</topology>
    </subcellularLocation>
</comment>
<evidence type="ECO:0000313" key="11">
    <source>
        <dbReference type="EMBL" id="VDM02941.1"/>
    </source>
</evidence>
<reference evidence="11 12" key="2">
    <citation type="submission" date="2018-11" db="EMBL/GenBank/DDBJ databases">
        <authorList>
            <consortium name="Pathogen Informatics"/>
        </authorList>
    </citation>
    <scope>NUCLEOTIDE SEQUENCE [LARGE SCALE GENOMIC DNA]</scope>
    <source>
        <strain evidence="11 12">NST_G2</strain>
    </source>
</reference>
<keyword evidence="5 9" id="KW-1133">Transmembrane helix</keyword>
<dbReference type="GO" id="GO:0034220">
    <property type="term" value="P:monoatomic ion transmembrane transport"/>
    <property type="evidence" value="ECO:0007669"/>
    <property type="project" value="UniProtKB-KW"/>
</dbReference>
<evidence type="ECO:0000256" key="7">
    <source>
        <dbReference type="ARBA" id="ARBA00023136"/>
    </source>
</evidence>
<comment type="similarity">
    <text evidence="9">Belongs to the pannexin family.</text>
</comment>
<keyword evidence="8 9" id="KW-0407">Ion channel</keyword>
<dbReference type="WBParaSite" id="SSLN_0001718801-mRNA-1">
    <property type="protein sequence ID" value="SSLN_0001718801-mRNA-1"/>
    <property type="gene ID" value="SSLN_0001718801"/>
</dbReference>
<evidence type="ECO:0000256" key="6">
    <source>
        <dbReference type="ARBA" id="ARBA00023065"/>
    </source>
</evidence>
<protein>
    <recommendedName>
        <fullName evidence="9">Innexin</fullName>
    </recommendedName>
</protein>
<comment type="function">
    <text evidence="9">Structural component of the gap junctions.</text>
</comment>
<keyword evidence="7 9" id="KW-0472">Membrane</keyword>
<evidence type="ECO:0000256" key="2">
    <source>
        <dbReference type="ARBA" id="ARBA00022448"/>
    </source>
</evidence>
<feature type="transmembrane region" description="Helical" evidence="9">
    <location>
        <begin position="339"/>
        <end position="362"/>
    </location>
</feature>
<feature type="transmembrane region" description="Helical" evidence="9">
    <location>
        <begin position="127"/>
        <end position="146"/>
    </location>
</feature>
<keyword evidence="3" id="KW-1003">Cell membrane</keyword>
<dbReference type="AlphaFoldDB" id="A0A183TJA7"/>
<dbReference type="PROSITE" id="PS51013">
    <property type="entry name" value="PANNEXIN"/>
    <property type="match status" value="1"/>
</dbReference>
<dbReference type="InterPro" id="IPR000990">
    <property type="entry name" value="Innexin"/>
</dbReference>
<feature type="compositionally biased region" description="Low complexity" evidence="10">
    <location>
        <begin position="480"/>
        <end position="498"/>
    </location>
</feature>
<evidence type="ECO:0000313" key="12">
    <source>
        <dbReference type="Proteomes" id="UP000275846"/>
    </source>
</evidence>
<evidence type="ECO:0000256" key="1">
    <source>
        <dbReference type="ARBA" id="ARBA00004651"/>
    </source>
</evidence>
<dbReference type="GO" id="GO:0005921">
    <property type="term" value="C:gap junction"/>
    <property type="evidence" value="ECO:0007669"/>
    <property type="project" value="UniProtKB-UniRule"/>
</dbReference>
<feature type="transmembrane region" description="Helical" evidence="9">
    <location>
        <begin position="255"/>
        <end position="278"/>
    </location>
</feature>
<dbReference type="Pfam" id="PF00876">
    <property type="entry name" value="Innexin"/>
    <property type="match status" value="1"/>
</dbReference>
<gene>
    <name evidence="9" type="primary">inx</name>
    <name evidence="11" type="ORF">SSLN_LOCUS16555</name>
</gene>
<dbReference type="PANTHER" id="PTHR11893">
    <property type="entry name" value="INNEXIN"/>
    <property type="match status" value="1"/>
</dbReference>
<reference evidence="13" key="1">
    <citation type="submission" date="2016-06" db="UniProtKB">
        <authorList>
            <consortium name="WormBaseParasite"/>
        </authorList>
    </citation>
    <scope>IDENTIFICATION</scope>
</reference>
<dbReference type="GO" id="GO:0005243">
    <property type="term" value="F:gap junction channel activity"/>
    <property type="evidence" value="ECO:0007669"/>
    <property type="project" value="TreeGrafter"/>
</dbReference>
<feature type="region of interest" description="Disordered" evidence="10">
    <location>
        <begin position="474"/>
        <end position="498"/>
    </location>
</feature>
<dbReference type="Proteomes" id="UP000275846">
    <property type="component" value="Unassembled WGS sequence"/>
</dbReference>
<evidence type="ECO:0000256" key="10">
    <source>
        <dbReference type="SAM" id="MobiDB-lite"/>
    </source>
</evidence>